<evidence type="ECO:0000256" key="1">
    <source>
        <dbReference type="SAM" id="Phobius"/>
    </source>
</evidence>
<dbReference type="EMBL" id="SOQZ01000001">
    <property type="protein sequence ID" value="TDY13689.1"/>
    <property type="molecule type" value="Genomic_DNA"/>
</dbReference>
<reference evidence="2 3" key="1">
    <citation type="submission" date="2019-03" db="EMBL/GenBank/DDBJ databases">
        <title>Genomic Encyclopedia of Type Strains, Phase III (KMG-III): the genomes of soil and plant-associated and newly described type strains.</title>
        <authorList>
            <person name="Whitman W."/>
        </authorList>
    </citation>
    <scope>NUCLEOTIDE SEQUENCE [LARGE SCALE GENOMIC DNA]</scope>
    <source>
        <strain evidence="2 3">CGMCC 1.10957</strain>
    </source>
</reference>
<keyword evidence="1" id="KW-1133">Transmembrane helix</keyword>
<sequence length="45" mass="4948">MNDTIQNILVFVTLGIAILFLVKKFIWKPKKATTKSCGNSDCGCS</sequence>
<organism evidence="2 3">
    <name type="scientific">Meridianimaribacter flavus</name>
    <dbReference type="NCBI Taxonomy" id="571115"/>
    <lineage>
        <taxon>Bacteria</taxon>
        <taxon>Pseudomonadati</taxon>
        <taxon>Bacteroidota</taxon>
        <taxon>Flavobacteriia</taxon>
        <taxon>Flavobacteriales</taxon>
        <taxon>Flavobacteriaceae</taxon>
        <taxon>Meridianimaribacter</taxon>
    </lineage>
</organism>
<evidence type="ECO:0000313" key="3">
    <source>
        <dbReference type="Proteomes" id="UP000294930"/>
    </source>
</evidence>
<name>A0ABY2G7A9_9FLAO</name>
<keyword evidence="1" id="KW-0812">Transmembrane</keyword>
<keyword evidence="1" id="KW-0472">Membrane</keyword>
<comment type="caution">
    <text evidence="2">The sequence shown here is derived from an EMBL/GenBank/DDBJ whole genome shotgun (WGS) entry which is preliminary data.</text>
</comment>
<protein>
    <recommendedName>
        <fullName evidence="4">FeoB-associated Cys-rich membrane protein</fullName>
    </recommendedName>
</protein>
<gene>
    <name evidence="2" type="ORF">A8975_0283</name>
</gene>
<dbReference type="Proteomes" id="UP000294930">
    <property type="component" value="Unassembled WGS sequence"/>
</dbReference>
<keyword evidence="3" id="KW-1185">Reference proteome</keyword>
<feature type="transmembrane region" description="Helical" evidence="1">
    <location>
        <begin position="6"/>
        <end position="26"/>
    </location>
</feature>
<proteinExistence type="predicted"/>
<evidence type="ECO:0008006" key="4">
    <source>
        <dbReference type="Google" id="ProtNLM"/>
    </source>
</evidence>
<accession>A0ABY2G7A9</accession>
<evidence type="ECO:0000313" key="2">
    <source>
        <dbReference type="EMBL" id="TDY13689.1"/>
    </source>
</evidence>